<sequence>MPNTNPPLTDEDSYEKINKLASENSLADYGLFYGATTTNFNISKELSKKIIGMKMYLNETFSTLKLTNISDWQKHFETFPKNLPIVCHAEKQTLAAILTIARLSNRHVHICHISTADEILLIKKAKLDGWNITCEICPHHLFLTNDDLPDGWKEVRPKLETSEDVKILWENLDFIDCFATDHAPHTKEEKLMGTPGFPGVEYMLPLFLTAVKENKLTMEQLVEKLYTNPKKIFNLPDQADTYIEIAMDEEWIIPDDGGHSKCKWTPYNGRKVVGKVRNVVIRGEEVYIDGNFIAKPGFGKNVKLFTEKIVKKNILERDDSFEKQRRASGDSISPTVQDLSPIRQLGRSHSPKDNPLFGKHVIKVEMFTKEIIHLIMEEADRCRVNVETKRRIHKTLAGYSMASMFYEGYSMASMFYEVSTRTRCSFDFAMQRLGGVVGNMDSVSSSVQKGETLEDSIAMMESYADVIVLRHPEVGAAEKAAMVARKPVINAGDGTGQHPTQALLDLYTIRSELSTINKLTIAMVGDLKNGRTVHSLAKILCCYKDITLHYVSPTKDLAMPKEIVDYVNKNSIHSLAKILCCYKDITLHYVSPTKDLAMPKEIIDYVNKNSSGFVQKEFTNLIEGIQNVDVIYMTRVQKERFANPNDYEKVKGKFVITPQILDEAHEAKTDDYNVLGTKNKLPILMHPLPRVDEISREVDADERAAYFRQAQNGLYVRMALLKLVLGVD</sequence>
<organism evidence="1 2">
    <name type="scientific">Panagrolaimus sp. JU765</name>
    <dbReference type="NCBI Taxonomy" id="591449"/>
    <lineage>
        <taxon>Eukaryota</taxon>
        <taxon>Metazoa</taxon>
        <taxon>Ecdysozoa</taxon>
        <taxon>Nematoda</taxon>
        <taxon>Chromadorea</taxon>
        <taxon>Rhabditida</taxon>
        <taxon>Tylenchina</taxon>
        <taxon>Panagrolaimomorpha</taxon>
        <taxon>Panagrolaimoidea</taxon>
        <taxon>Panagrolaimidae</taxon>
        <taxon>Panagrolaimus</taxon>
    </lineage>
</organism>
<reference evidence="2" key="1">
    <citation type="submission" date="2022-11" db="UniProtKB">
        <authorList>
            <consortium name="WormBaseParasite"/>
        </authorList>
    </citation>
    <scope>IDENTIFICATION</scope>
</reference>
<dbReference type="Proteomes" id="UP000887576">
    <property type="component" value="Unplaced"/>
</dbReference>
<evidence type="ECO:0000313" key="1">
    <source>
        <dbReference type="Proteomes" id="UP000887576"/>
    </source>
</evidence>
<proteinExistence type="predicted"/>
<name>A0AC34Q3G5_9BILA</name>
<accession>A0AC34Q3G5</accession>
<protein>
    <submittedName>
        <fullName evidence="2">Aspartate carbamoyltransferase</fullName>
    </submittedName>
</protein>
<evidence type="ECO:0000313" key="2">
    <source>
        <dbReference type="WBParaSite" id="JU765_v2.g12559.t2"/>
    </source>
</evidence>
<dbReference type="WBParaSite" id="JU765_v2.g12559.t2">
    <property type="protein sequence ID" value="JU765_v2.g12559.t2"/>
    <property type="gene ID" value="JU765_v2.g12559"/>
</dbReference>